<protein>
    <recommendedName>
        <fullName evidence="4">DUF3833 domain-containing protein</fullName>
    </recommendedName>
</protein>
<evidence type="ECO:0000313" key="3">
    <source>
        <dbReference type="Proteomes" id="UP000242231"/>
    </source>
</evidence>
<sequence>MRILLLSLSLCVSLLLMSCSSDIQDYADTQPAFELDRFFDGELVAYGMVQDRSGRVLRRFTVDMTGRWDGNKGTLEEDFIYDDGEQQRRVWYIKKSADGHYSGTADDVVVPATGQTRGFALNWRYTLAVPVDGKVWNIDFNDWMYLLDENRVLNRAEMTKWGFKVGEVTLWIERKDGEGGGDLSSPYPLYQSQ</sequence>
<organism evidence="2 3">
    <name type="scientific">Oceanisphaera arctica</name>
    <dbReference type="NCBI Taxonomy" id="641510"/>
    <lineage>
        <taxon>Bacteria</taxon>
        <taxon>Pseudomonadati</taxon>
        <taxon>Pseudomonadota</taxon>
        <taxon>Gammaproteobacteria</taxon>
        <taxon>Aeromonadales</taxon>
        <taxon>Aeromonadaceae</taxon>
        <taxon>Oceanisphaera</taxon>
    </lineage>
</organism>
<dbReference type="AlphaFoldDB" id="A0A2P5TRT6"/>
<dbReference type="Pfam" id="PF12915">
    <property type="entry name" value="DUF3833"/>
    <property type="match status" value="1"/>
</dbReference>
<name>A0A2P5TRT6_9GAMM</name>
<dbReference type="RefSeq" id="WP_104484883.1">
    <property type="nucleotide sequence ID" value="NZ_BMYB01000010.1"/>
</dbReference>
<evidence type="ECO:0000256" key="1">
    <source>
        <dbReference type="SAM" id="SignalP"/>
    </source>
</evidence>
<evidence type="ECO:0000313" key="2">
    <source>
        <dbReference type="EMBL" id="PPL18503.1"/>
    </source>
</evidence>
<comment type="caution">
    <text evidence="2">The sequence shown here is derived from an EMBL/GenBank/DDBJ whole genome shotgun (WGS) entry which is preliminary data.</text>
</comment>
<dbReference type="EMBL" id="MPZM01000001">
    <property type="protein sequence ID" value="PPL18503.1"/>
    <property type="molecule type" value="Genomic_DNA"/>
</dbReference>
<dbReference type="InterPro" id="IPR024409">
    <property type="entry name" value="DUF3833"/>
</dbReference>
<reference evidence="3" key="1">
    <citation type="submission" date="2016-11" db="EMBL/GenBank/DDBJ databases">
        <authorList>
            <person name="Sisinthy S."/>
            <person name="Ara S."/>
            <person name="Gundlapally S.R."/>
        </authorList>
    </citation>
    <scope>NUCLEOTIDE SEQUENCE [LARGE SCALE GENOMIC DNA]</scope>
    <source>
        <strain evidence="3">V1-41</strain>
    </source>
</reference>
<evidence type="ECO:0008006" key="4">
    <source>
        <dbReference type="Google" id="ProtNLM"/>
    </source>
</evidence>
<gene>
    <name evidence="2" type="ORF">UN63_00760</name>
</gene>
<keyword evidence="1" id="KW-0732">Signal</keyword>
<keyword evidence="3" id="KW-1185">Reference proteome</keyword>
<feature type="chain" id="PRO_5015154423" description="DUF3833 domain-containing protein" evidence="1">
    <location>
        <begin position="24"/>
        <end position="193"/>
    </location>
</feature>
<feature type="signal peptide" evidence="1">
    <location>
        <begin position="1"/>
        <end position="23"/>
    </location>
</feature>
<dbReference type="OrthoDB" id="5296954at2"/>
<proteinExistence type="predicted"/>
<dbReference type="Proteomes" id="UP000242231">
    <property type="component" value="Unassembled WGS sequence"/>
</dbReference>
<accession>A0A2P5TRT6</accession>
<dbReference type="PROSITE" id="PS51257">
    <property type="entry name" value="PROKAR_LIPOPROTEIN"/>
    <property type="match status" value="1"/>
</dbReference>